<dbReference type="OrthoDB" id="30861at2157"/>
<keyword evidence="2" id="KW-0238">DNA-binding</keyword>
<dbReference type="SUPFAM" id="SSF89447">
    <property type="entry name" value="AbrB/MazE/MraZ-like"/>
    <property type="match status" value="1"/>
</dbReference>
<accession>A0A7D5EA74</accession>
<dbReference type="AlphaFoldDB" id="A0A7D5EA74"/>
<gene>
    <name evidence="2" type="ORF">HWN40_10765</name>
</gene>
<evidence type="ECO:0000313" key="2">
    <source>
        <dbReference type="EMBL" id="QLC50675.1"/>
    </source>
</evidence>
<dbReference type="InterPro" id="IPR037914">
    <property type="entry name" value="SpoVT-AbrB_sf"/>
</dbReference>
<dbReference type="GO" id="GO:0003677">
    <property type="term" value="F:DNA binding"/>
    <property type="evidence" value="ECO:0007669"/>
    <property type="project" value="UniProtKB-KW"/>
</dbReference>
<sequence length="95" mass="10979">MDTIVGFREVTVSGKGQIVIPKELRKTTFPEGTQAVVVAYTDHMEIRPLSYVLEKMECALMSETAFEEEWDSPEEDKAWENLLEHAAEYQRKKKD</sequence>
<keyword evidence="3" id="KW-1185">Reference proteome</keyword>
<evidence type="ECO:0000259" key="1">
    <source>
        <dbReference type="PROSITE" id="PS51740"/>
    </source>
</evidence>
<dbReference type="KEGG" id="mzi:HWN40_10765"/>
<name>A0A7D5EA74_9EURY</name>
<dbReference type="GeneID" id="55822162"/>
<feature type="domain" description="SpoVT-AbrB" evidence="1">
    <location>
        <begin position="7"/>
        <end position="51"/>
    </location>
</feature>
<organism evidence="2 3">
    <name type="scientific">Methanolobus zinderi</name>
    <dbReference type="NCBI Taxonomy" id="536044"/>
    <lineage>
        <taxon>Archaea</taxon>
        <taxon>Methanobacteriati</taxon>
        <taxon>Methanobacteriota</taxon>
        <taxon>Stenosarchaea group</taxon>
        <taxon>Methanomicrobia</taxon>
        <taxon>Methanosarcinales</taxon>
        <taxon>Methanosarcinaceae</taxon>
        <taxon>Methanolobus</taxon>
    </lineage>
</organism>
<dbReference type="PROSITE" id="PS51740">
    <property type="entry name" value="SPOVT_ABRB"/>
    <property type="match status" value="1"/>
</dbReference>
<dbReference type="InterPro" id="IPR007159">
    <property type="entry name" value="SpoVT-AbrB_dom"/>
</dbReference>
<reference evidence="2 3" key="1">
    <citation type="submission" date="2020-06" db="EMBL/GenBank/DDBJ databases">
        <title>Methanolobus halotolerans sp. nov., isolated from a saline lake Tus in Siberia.</title>
        <authorList>
            <person name="Shen Y."/>
            <person name="Chen S.-C."/>
            <person name="Lai M.-C."/>
            <person name="Huang H.-H."/>
            <person name="Chiu H.-H."/>
            <person name="Tang S.-L."/>
            <person name="Rogozin D.Y."/>
            <person name="Degermendzhy A.G."/>
        </authorList>
    </citation>
    <scope>NUCLEOTIDE SEQUENCE [LARGE SCALE GENOMIC DNA]</scope>
    <source>
        <strain evidence="2 3">DSM 21339</strain>
    </source>
</reference>
<evidence type="ECO:0000313" key="3">
    <source>
        <dbReference type="Proteomes" id="UP000509594"/>
    </source>
</evidence>
<dbReference type="EMBL" id="CP058215">
    <property type="protein sequence ID" value="QLC50675.1"/>
    <property type="molecule type" value="Genomic_DNA"/>
</dbReference>
<proteinExistence type="predicted"/>
<dbReference type="Proteomes" id="UP000509594">
    <property type="component" value="Chromosome"/>
</dbReference>
<protein>
    <submittedName>
        <fullName evidence="2">AbrB/MazE/SpoVT family DNA-binding domain-containing protein</fullName>
    </submittedName>
</protein>
<dbReference type="RefSeq" id="WP_176965730.1">
    <property type="nucleotide sequence ID" value="NZ_CP058215.1"/>
</dbReference>